<dbReference type="GO" id="GO:0004519">
    <property type="term" value="F:endonuclease activity"/>
    <property type="evidence" value="ECO:0007669"/>
    <property type="project" value="UniProtKB-KW"/>
</dbReference>
<dbReference type="Proteomes" id="UP000236311">
    <property type="component" value="Unassembled WGS sequence"/>
</dbReference>
<dbReference type="GO" id="GO:0003676">
    <property type="term" value="F:nucleic acid binding"/>
    <property type="evidence" value="ECO:0007669"/>
    <property type="project" value="InterPro"/>
</dbReference>
<comment type="cofactor">
    <cofactor evidence="1">
        <name>Mg(2+)</name>
        <dbReference type="ChEBI" id="CHEBI:18420"/>
    </cofactor>
</comment>
<keyword evidence="10" id="KW-0233">DNA recombination</keyword>
<organism evidence="14 15">
    <name type="scientific">Acetatifactor muris</name>
    <dbReference type="NCBI Taxonomy" id="879566"/>
    <lineage>
        <taxon>Bacteria</taxon>
        <taxon>Bacillati</taxon>
        <taxon>Bacillota</taxon>
        <taxon>Clostridia</taxon>
        <taxon>Lachnospirales</taxon>
        <taxon>Lachnospiraceae</taxon>
        <taxon>Acetatifactor</taxon>
    </lineage>
</organism>
<keyword evidence="4" id="KW-0540">Nuclease</keyword>
<dbReference type="GO" id="GO:0046872">
    <property type="term" value="F:metal ion binding"/>
    <property type="evidence" value="ECO:0007669"/>
    <property type="project" value="UniProtKB-KW"/>
</dbReference>
<keyword evidence="8" id="KW-0378">Hydrolase</keyword>
<dbReference type="Gene3D" id="3.40.1350.10">
    <property type="match status" value="1"/>
</dbReference>
<evidence type="ECO:0000256" key="4">
    <source>
        <dbReference type="ARBA" id="ARBA00022722"/>
    </source>
</evidence>
<evidence type="ECO:0000256" key="2">
    <source>
        <dbReference type="ARBA" id="ARBA00004496"/>
    </source>
</evidence>
<dbReference type="Pfam" id="PF03838">
    <property type="entry name" value="RecU"/>
    <property type="match status" value="1"/>
</dbReference>
<evidence type="ECO:0000256" key="5">
    <source>
        <dbReference type="ARBA" id="ARBA00022723"/>
    </source>
</evidence>
<evidence type="ECO:0000256" key="7">
    <source>
        <dbReference type="ARBA" id="ARBA00022763"/>
    </source>
</evidence>
<sequence>MSDPRRQLIGRRSKAAGETFERWITDACEFYLRNGWAHIEKTPEPFHITSKDERGVVRGYYEKKGQPDYKGILCDGSGIMFEAKHTDSDRINQNAVTDTQWKSLDIYEKFGAHCYVMVSVGLMKFYRVPWDIWKKMKELFGHKFMTEQELEPYRLQEKQCTILILEGVELKDENTENRPGSEAEQN</sequence>
<evidence type="ECO:0000256" key="3">
    <source>
        <dbReference type="ARBA" id="ARBA00022490"/>
    </source>
</evidence>
<evidence type="ECO:0000256" key="9">
    <source>
        <dbReference type="ARBA" id="ARBA00022842"/>
    </source>
</evidence>
<evidence type="ECO:0000256" key="6">
    <source>
        <dbReference type="ARBA" id="ARBA00022759"/>
    </source>
</evidence>
<evidence type="ECO:0000256" key="13">
    <source>
        <dbReference type="ARBA" id="ARBA00029523"/>
    </source>
</evidence>
<reference evidence="14 15" key="1">
    <citation type="submission" date="2018-01" db="EMBL/GenBank/DDBJ databases">
        <authorList>
            <person name="Gaut B.S."/>
            <person name="Morton B.R."/>
            <person name="Clegg M.T."/>
            <person name="Duvall M.R."/>
        </authorList>
    </citation>
    <scope>NUCLEOTIDE SEQUENCE [LARGE SCALE GENOMIC DNA]</scope>
    <source>
        <strain evidence="14">GP69</strain>
    </source>
</reference>
<keyword evidence="6 14" id="KW-0255">Endonuclease</keyword>
<accession>A0A2K4ZKQ6</accession>
<evidence type="ECO:0000313" key="14">
    <source>
        <dbReference type="EMBL" id="SOY31069.1"/>
    </source>
</evidence>
<name>A0A2K4ZKQ6_9FIRM</name>
<comment type="subcellular location">
    <subcellularLocation>
        <location evidence="2">Cytoplasm</location>
    </subcellularLocation>
</comment>
<evidence type="ECO:0000256" key="12">
    <source>
        <dbReference type="ARBA" id="ARBA00023447"/>
    </source>
</evidence>
<dbReference type="GO" id="GO:0006310">
    <property type="term" value="P:DNA recombination"/>
    <property type="evidence" value="ECO:0007669"/>
    <property type="project" value="UniProtKB-KW"/>
</dbReference>
<dbReference type="EMBL" id="OFSM01000021">
    <property type="protein sequence ID" value="SOY31069.1"/>
    <property type="molecule type" value="Genomic_DNA"/>
</dbReference>
<comment type="similarity">
    <text evidence="12">Belongs to the RecU family.</text>
</comment>
<keyword evidence="5" id="KW-0479">Metal-binding</keyword>
<keyword evidence="3" id="KW-0963">Cytoplasm</keyword>
<dbReference type="SUPFAM" id="SSF52980">
    <property type="entry name" value="Restriction endonuclease-like"/>
    <property type="match status" value="1"/>
</dbReference>
<gene>
    <name evidence="14" type="ORF">AMURIS_03803</name>
</gene>
<dbReference type="OrthoDB" id="9798755at2"/>
<evidence type="ECO:0000256" key="11">
    <source>
        <dbReference type="ARBA" id="ARBA00023204"/>
    </source>
</evidence>
<dbReference type="GO" id="GO:0016787">
    <property type="term" value="F:hydrolase activity"/>
    <property type="evidence" value="ECO:0007669"/>
    <property type="project" value="UniProtKB-KW"/>
</dbReference>
<dbReference type="InterPro" id="IPR011856">
    <property type="entry name" value="tRNA_endonuc-like_dom_sf"/>
</dbReference>
<evidence type="ECO:0000256" key="1">
    <source>
        <dbReference type="ARBA" id="ARBA00001946"/>
    </source>
</evidence>
<dbReference type="RefSeq" id="WP_103241073.1">
    <property type="nucleotide sequence ID" value="NZ_JANJZD010000024.1"/>
</dbReference>
<keyword evidence="9" id="KW-0460">Magnesium</keyword>
<dbReference type="AlphaFoldDB" id="A0A2K4ZKQ6"/>
<keyword evidence="11" id="KW-0234">DNA repair</keyword>
<keyword evidence="7" id="KW-0227">DNA damage</keyword>
<evidence type="ECO:0000313" key="15">
    <source>
        <dbReference type="Proteomes" id="UP000236311"/>
    </source>
</evidence>
<evidence type="ECO:0000256" key="8">
    <source>
        <dbReference type="ARBA" id="ARBA00022801"/>
    </source>
</evidence>
<keyword evidence="15" id="KW-1185">Reference proteome</keyword>
<dbReference type="InterPro" id="IPR011335">
    <property type="entry name" value="Restrct_endonuc-II-like"/>
</dbReference>
<proteinExistence type="inferred from homology"/>
<dbReference type="GO" id="GO:0006281">
    <property type="term" value="P:DNA repair"/>
    <property type="evidence" value="ECO:0007669"/>
    <property type="project" value="UniProtKB-KW"/>
</dbReference>
<evidence type="ECO:0000256" key="10">
    <source>
        <dbReference type="ARBA" id="ARBA00023172"/>
    </source>
</evidence>
<protein>
    <recommendedName>
        <fullName evidence="13">Holliday junction resolvase RecU</fullName>
    </recommendedName>
</protein>
<dbReference type="GO" id="GO:0005737">
    <property type="term" value="C:cytoplasm"/>
    <property type="evidence" value="ECO:0007669"/>
    <property type="project" value="UniProtKB-SubCell"/>
</dbReference>
<dbReference type="InterPro" id="IPR004612">
    <property type="entry name" value="Resolv_RecU"/>
</dbReference>